<organism evidence="3 4">
    <name type="scientific">Colwellia chukchiensis</name>
    <dbReference type="NCBI Taxonomy" id="641665"/>
    <lineage>
        <taxon>Bacteria</taxon>
        <taxon>Pseudomonadati</taxon>
        <taxon>Pseudomonadota</taxon>
        <taxon>Gammaproteobacteria</taxon>
        <taxon>Alteromonadales</taxon>
        <taxon>Colwelliaceae</taxon>
        <taxon>Colwellia</taxon>
    </lineage>
</organism>
<evidence type="ECO:0000259" key="2">
    <source>
        <dbReference type="Pfam" id="PF13476"/>
    </source>
</evidence>
<feature type="coiled-coil region" evidence="1">
    <location>
        <begin position="467"/>
        <end position="494"/>
    </location>
</feature>
<protein>
    <submittedName>
        <fullName evidence="3">Exonuclease SbcC</fullName>
    </submittedName>
</protein>
<dbReference type="GO" id="GO:0004527">
    <property type="term" value="F:exonuclease activity"/>
    <property type="evidence" value="ECO:0007669"/>
    <property type="project" value="UniProtKB-KW"/>
</dbReference>
<dbReference type="STRING" id="641665.GCA_002104455_00892"/>
<dbReference type="InterPro" id="IPR038729">
    <property type="entry name" value="Rad50/SbcC_AAA"/>
</dbReference>
<dbReference type="InterPro" id="IPR027417">
    <property type="entry name" value="P-loop_NTPase"/>
</dbReference>
<sequence length="1308" mass="147460">MKILSLRLENINSLKGHWKIDFTQAPFDNSALFAIIGPTGAGKTTILDAMCLALYHQTPRLTVSDKQNQLMTRHTSSCLAEVEFEVKGQAYRAFWSQRRAKNRIDGKLQKPVAELAKIAASAQHLVPDTGQANHGEADVIATKVSEIRSEIARITGLDFARFRKSMMLSQGEFAAFLNAPANVRAELLEELTGSEIYGDISKAVFEQHRAANDELKLLTAKSNAMALLSPEQAQDIKQELAKVNAQQPPISAQLTHWQQVRHWLMNLHSVEQQKQAVVEQQASAQQAQLEHAEQLQSLARSEPAENLRAEYQQVCNINQQIAELDLQATQLVAALSEETVQVNEAEQTLAELDLATEKLQAQQQATEQLITEQVLPLDNKIAHQLSYKEQQSTRLKSVSTEVQQSQAALAKLKASEQRQQAQLNETQHFISQQKHLAILPEQLPLWRNILAQLVNEQQASFQLLTNEQVLQQQAEQCQLELTQQQQQLTALEADIKPQQLKLTEHGQAVTALLAQHDCQSEVMLNQQLHRMQSMLAEQAQAQLNAERFQSLTLELQETEQTLTKDQQQFTHIAEQLSTLRDQYKQQKLALRDVQLIVEQEKTIMSLREHRANLQTDQPCPLCGSMQHPAIADYQALTANAAEETAHQRRLTQLNTEVEQLELQGKRLSAEHERLTERLALMKESQTIKLQEQQQLQQHWQVQRERLAMTVDISALAQISAELKERQTKFSQLTQANSELQQLKQAQQQQAELLSEQEKQQINLSNAIQNLTVQLSQLQQQVTQNRTQFSDKQSWLSHEWQKLSQIIKEHSLDIDDSFNVFTQQGQMTLADQPAFTQAITCQQQWLEKLAQQSQAYQAAMSTLAVNNEQLQQLQHQVAITEQQLSQLLKSEQTLVSEVQSLSEQLQEAKAERAALFAEQEVQQVRAQFKQQLQEQQQALQQAQKRLQQQQRQQQNIQGKLDANKDAKARLVPQQQAIATHWQEKLAASEFANEAEFNGALLSPAQRKSLQELQNTLLQNIQAANAQAQQVQQQLNVLEQTKAQLHTQTQQLSQECKAAVAAKELAEDNVLFQQDTVLDEALDMTEFDHKASVCEQALKQLQIRQGQLSQQLAQDQQQRDEQQALLVAIAKQQAQLDDLAHLNGLIGAADGAKFRRFAQGLTLAHLVYLANQQLDRLHGRYQLQRQASDNLALEVLDTWQGDSVRDTKTLSGGESFLVSLALALALSDLVSAKTSIDSLFLDEGFGTLDNDTLETALSALDSLNASGKMIGVISHVEALKKRIDVQIEVQKHSGLGVSELAPRYRYQPDN</sequence>
<dbReference type="PANTHER" id="PTHR32114">
    <property type="entry name" value="ABC TRANSPORTER ABCH.3"/>
    <property type="match status" value="1"/>
</dbReference>
<keyword evidence="3" id="KW-0378">Hydrolase</keyword>
<reference evidence="4" key="1">
    <citation type="submission" date="2016-10" db="EMBL/GenBank/DDBJ databases">
        <authorList>
            <person name="Varghese N."/>
            <person name="Submissions S."/>
        </authorList>
    </citation>
    <scope>NUCLEOTIDE SEQUENCE [LARGE SCALE GENOMIC DNA]</scope>
    <source>
        <strain evidence="4">CGMCC 1.9127</strain>
    </source>
</reference>
<dbReference type="PANTHER" id="PTHR32114:SF2">
    <property type="entry name" value="ABC TRANSPORTER ABCH.3"/>
    <property type="match status" value="1"/>
</dbReference>
<keyword evidence="3" id="KW-0540">Nuclease</keyword>
<accession>A0A1H7QBH5</accession>
<feature type="coiled-coil region" evidence="1">
    <location>
        <begin position="862"/>
        <end position="958"/>
    </location>
</feature>
<keyword evidence="3" id="KW-0269">Exonuclease</keyword>
<keyword evidence="4" id="KW-1185">Reference proteome</keyword>
<feature type="domain" description="Rad50/SbcC-type AAA" evidence="2">
    <location>
        <begin position="5"/>
        <end position="246"/>
    </location>
</feature>
<dbReference type="Gene3D" id="3.40.50.300">
    <property type="entry name" value="P-loop containing nucleotide triphosphate hydrolases"/>
    <property type="match status" value="2"/>
</dbReference>
<proteinExistence type="predicted"/>
<evidence type="ECO:0000256" key="1">
    <source>
        <dbReference type="SAM" id="Coils"/>
    </source>
</evidence>
<dbReference type="RefSeq" id="WP_085285282.1">
    <property type="nucleotide sequence ID" value="NZ_FOBI01000011.1"/>
</dbReference>
<feature type="coiled-coil region" evidence="1">
    <location>
        <begin position="335"/>
        <end position="422"/>
    </location>
</feature>
<name>A0A1H7QBH5_9GAMM</name>
<dbReference type="Pfam" id="PF13476">
    <property type="entry name" value="AAA_23"/>
    <property type="match status" value="1"/>
</dbReference>
<evidence type="ECO:0000313" key="4">
    <source>
        <dbReference type="Proteomes" id="UP000199297"/>
    </source>
</evidence>
<dbReference type="SUPFAM" id="SSF52540">
    <property type="entry name" value="P-loop containing nucleoside triphosphate hydrolases"/>
    <property type="match status" value="1"/>
</dbReference>
<feature type="coiled-coil region" evidence="1">
    <location>
        <begin position="643"/>
        <end position="677"/>
    </location>
</feature>
<dbReference type="Proteomes" id="UP000199297">
    <property type="component" value="Unassembled WGS sequence"/>
</dbReference>
<dbReference type="OrthoDB" id="9795626at2"/>
<gene>
    <name evidence="3" type="ORF">SAMN05216262_11153</name>
</gene>
<feature type="coiled-coil region" evidence="1">
    <location>
        <begin position="729"/>
        <end position="787"/>
    </location>
</feature>
<feature type="coiled-coil region" evidence="1">
    <location>
        <begin position="1005"/>
        <end position="1053"/>
    </location>
</feature>
<dbReference type="EMBL" id="FOBI01000011">
    <property type="protein sequence ID" value="SEL45511.1"/>
    <property type="molecule type" value="Genomic_DNA"/>
</dbReference>
<keyword evidence="1" id="KW-0175">Coiled coil</keyword>
<evidence type="ECO:0000313" key="3">
    <source>
        <dbReference type="EMBL" id="SEL45511.1"/>
    </source>
</evidence>
<dbReference type="Pfam" id="PF13558">
    <property type="entry name" value="SbcC_Walker_B"/>
    <property type="match status" value="1"/>
</dbReference>